<dbReference type="EMBL" id="CAMXCT030000225">
    <property type="protein sequence ID" value="CAL4763140.1"/>
    <property type="molecule type" value="Genomic_DNA"/>
</dbReference>
<dbReference type="EMBL" id="CAMXCT010000225">
    <property type="protein sequence ID" value="CAI3975828.1"/>
    <property type="molecule type" value="Genomic_DNA"/>
</dbReference>
<evidence type="ECO:0000313" key="3">
    <source>
        <dbReference type="EMBL" id="CAI3975828.1"/>
    </source>
</evidence>
<feature type="compositionally biased region" description="Basic and acidic residues" evidence="2">
    <location>
        <begin position="708"/>
        <end position="717"/>
    </location>
</feature>
<proteinExistence type="predicted"/>
<feature type="region of interest" description="Disordered" evidence="2">
    <location>
        <begin position="291"/>
        <end position="311"/>
    </location>
</feature>
<gene>
    <name evidence="3" type="ORF">C1SCF055_LOCUS4105</name>
</gene>
<accession>A0A9P1FGZ8</accession>
<feature type="compositionally biased region" description="Basic residues" evidence="2">
    <location>
        <begin position="597"/>
        <end position="637"/>
    </location>
</feature>
<comment type="caution">
    <text evidence="3">The sequence shown here is derived from an EMBL/GenBank/DDBJ whole genome shotgun (WGS) entry which is preliminary data.</text>
</comment>
<organism evidence="3">
    <name type="scientific">Cladocopium goreaui</name>
    <dbReference type="NCBI Taxonomy" id="2562237"/>
    <lineage>
        <taxon>Eukaryota</taxon>
        <taxon>Sar</taxon>
        <taxon>Alveolata</taxon>
        <taxon>Dinophyceae</taxon>
        <taxon>Suessiales</taxon>
        <taxon>Symbiodiniaceae</taxon>
        <taxon>Cladocopium</taxon>
    </lineage>
</organism>
<evidence type="ECO:0000256" key="2">
    <source>
        <dbReference type="SAM" id="MobiDB-lite"/>
    </source>
</evidence>
<feature type="compositionally biased region" description="Basic and acidic residues" evidence="2">
    <location>
        <begin position="493"/>
        <end position="513"/>
    </location>
</feature>
<feature type="compositionally biased region" description="Basic and acidic residues" evidence="2">
    <location>
        <begin position="299"/>
        <end position="311"/>
    </location>
</feature>
<keyword evidence="5" id="KW-1185">Reference proteome</keyword>
<evidence type="ECO:0000313" key="5">
    <source>
        <dbReference type="Proteomes" id="UP001152797"/>
    </source>
</evidence>
<feature type="compositionally biased region" description="Basic and acidic residues" evidence="2">
    <location>
        <begin position="671"/>
        <end position="700"/>
    </location>
</feature>
<feature type="region of interest" description="Disordered" evidence="2">
    <location>
        <begin position="444"/>
        <end position="745"/>
    </location>
</feature>
<sequence length="818" mass="89868">MPAAGVKNEGVVKKEGGGSDAPSLSTCKPSAPKRAKITDFGLANKWEDSRLIRDVLRENGALIKWLSEKQVNIINLETLGLNSTVMCMVADYHCSRTTTVRAPGIDFLKAQVWKLQALLERPLDAVGIHHDAWAIKKLFTHSLKRSGSDSRNSLENRSPVRRAAGVGEYYEILYKHWDAPLKALEAQRAERASKGQSKSEVIEIEDDDGADLVALENQSLEQARNGIVVPGVVVINIDAPEGGQKKGGECEKGEKGEKGEGVNEDVALSLPEPFAKGVKFRMTIDDVLNPPNLPPMLPREVDREPARPKSMEECEERIKYIQQKLAEKIDQKERNANEEKEKKAEDLEVPVGVDPSLVQTLPYDPEVAAAEIATSPVEVMESPMKSVLDTENSWWKCEQYFLEMKKFKEQQEAVPDSQTHGTDDAHENLSTSLQEASLEPIAEPEISPQPQLSAASKSDEPKVDEISQPSAPGAQSKLDAGAEAFEGVPNTDGEQKVSEGDEKEGGEVEKVKESGGTQDPPSPVEQPLDSVPKPEDDEVEIVEPPNKNGPDGSKAPVVRRIAQFKNKTGQPMDVPDDDDDDEGSKPPARRKAEPKPKGKGRGKGKGKTKAAPKVKAKAKAKSLPKGKAKGKAKHVKGKGSEDKVEAEDSDEKEVEDTETEDADKDLDIEDVQNKDVEPKDVEPKDVETKDVEPEDNEKPVDKKKKRKAESEKEETPDQKPASKKPKKDAKSFARRPCPSTSPAKDKWIAISQTFKSQVQQQILEAGEKVSKWEERGKGVSGRCWQGALLSSYTSLCKMFDWVDGDGFFMIVFPVRSLS</sequence>
<dbReference type="AlphaFoldDB" id="A0A9P1FGZ8"/>
<dbReference type="Proteomes" id="UP001152797">
    <property type="component" value="Unassembled WGS sequence"/>
</dbReference>
<feature type="region of interest" description="Disordered" evidence="2">
    <location>
        <begin position="240"/>
        <end position="262"/>
    </location>
</feature>
<keyword evidence="1" id="KW-0175">Coiled coil</keyword>
<dbReference type="EMBL" id="CAMXCT020000225">
    <property type="protein sequence ID" value="CAL1129203.1"/>
    <property type="molecule type" value="Genomic_DNA"/>
</dbReference>
<reference evidence="4 5" key="2">
    <citation type="submission" date="2024-05" db="EMBL/GenBank/DDBJ databases">
        <authorList>
            <person name="Chen Y."/>
            <person name="Shah S."/>
            <person name="Dougan E. K."/>
            <person name="Thang M."/>
            <person name="Chan C."/>
        </authorList>
    </citation>
    <scope>NUCLEOTIDE SEQUENCE [LARGE SCALE GENOMIC DNA]</scope>
</reference>
<feature type="coiled-coil region" evidence="1">
    <location>
        <begin position="311"/>
        <end position="349"/>
    </location>
</feature>
<feature type="compositionally biased region" description="Basic and acidic residues" evidence="2">
    <location>
        <begin position="243"/>
        <end position="261"/>
    </location>
</feature>
<feature type="region of interest" description="Disordered" evidence="2">
    <location>
        <begin position="1"/>
        <end position="30"/>
    </location>
</feature>
<evidence type="ECO:0000256" key="1">
    <source>
        <dbReference type="SAM" id="Coils"/>
    </source>
</evidence>
<feature type="compositionally biased region" description="Acidic residues" evidence="2">
    <location>
        <begin position="644"/>
        <end position="670"/>
    </location>
</feature>
<evidence type="ECO:0000313" key="4">
    <source>
        <dbReference type="EMBL" id="CAL4763140.1"/>
    </source>
</evidence>
<reference evidence="3" key="1">
    <citation type="submission" date="2022-10" db="EMBL/GenBank/DDBJ databases">
        <authorList>
            <person name="Chen Y."/>
            <person name="Dougan E. K."/>
            <person name="Chan C."/>
            <person name="Rhodes N."/>
            <person name="Thang M."/>
        </authorList>
    </citation>
    <scope>NUCLEOTIDE SEQUENCE</scope>
</reference>
<protein>
    <submittedName>
        <fullName evidence="3">Uncharacterized protein</fullName>
    </submittedName>
</protein>
<name>A0A9P1FGZ8_9DINO</name>